<protein>
    <recommendedName>
        <fullName evidence="1">DUF5667 domain-containing protein</fullName>
    </recommendedName>
</protein>
<dbReference type="Pfam" id="PF18915">
    <property type="entry name" value="DUF5667"/>
    <property type="match status" value="1"/>
</dbReference>
<feature type="domain" description="DUF5667" evidence="1">
    <location>
        <begin position="22"/>
        <end position="105"/>
    </location>
</feature>
<dbReference type="InterPro" id="IPR043725">
    <property type="entry name" value="DUF5667"/>
</dbReference>
<sequence length="249" mass="26673">MGIIIAIVLLISAGVSFGAESSLPGDTLYPVKIGVNETVQGWVALSGEAEAEHRANLALRRLEEAEKLKAEGRLDAETKAKLESEFKMYAEEADEGIGELEADGKTEEAAAIRADLQTSIRTRGNVLGVISLDGSVDSDTKIEIEEEGEKRIVNDKADLKLVHKDGTLTLSGKLMRSTPCVDWKVETVATKDMPSSNVTFNLTKKSTAEVCVQVLGEPQEVSVKILNVSASASVKINLEGEVVYSGKAK</sequence>
<dbReference type="AlphaFoldDB" id="A0A1F5X5I6"/>
<reference evidence="2 3" key="1">
    <citation type="journal article" date="2016" name="Nat. Commun.">
        <title>Thousands of microbial genomes shed light on interconnected biogeochemical processes in an aquifer system.</title>
        <authorList>
            <person name="Anantharaman K."/>
            <person name="Brown C.T."/>
            <person name="Hug L.A."/>
            <person name="Sharon I."/>
            <person name="Castelle C.J."/>
            <person name="Probst A.J."/>
            <person name="Thomas B.C."/>
            <person name="Singh A."/>
            <person name="Wilkins M.J."/>
            <person name="Karaoz U."/>
            <person name="Brodie E.L."/>
            <person name="Williams K.H."/>
            <person name="Hubbard S.S."/>
            <person name="Banfield J.F."/>
        </authorList>
    </citation>
    <scope>NUCLEOTIDE SEQUENCE [LARGE SCALE GENOMIC DNA]</scope>
</reference>
<dbReference type="EMBL" id="MFIE01000005">
    <property type="protein sequence ID" value="OGF83178.1"/>
    <property type="molecule type" value="Genomic_DNA"/>
</dbReference>
<evidence type="ECO:0000313" key="3">
    <source>
        <dbReference type="Proteomes" id="UP000178684"/>
    </source>
</evidence>
<gene>
    <name evidence="2" type="ORF">A3B18_00495</name>
</gene>
<proteinExistence type="predicted"/>
<accession>A0A1F5X5I6</accession>
<organism evidence="2 3">
    <name type="scientific">Candidatus Giovannonibacteria bacterium RIFCSPLOWO2_01_FULL_46_13</name>
    <dbReference type="NCBI Taxonomy" id="1798352"/>
    <lineage>
        <taxon>Bacteria</taxon>
        <taxon>Candidatus Giovannoniibacteriota</taxon>
    </lineage>
</organism>
<dbReference type="Proteomes" id="UP000178684">
    <property type="component" value="Unassembled WGS sequence"/>
</dbReference>
<evidence type="ECO:0000259" key="1">
    <source>
        <dbReference type="Pfam" id="PF18915"/>
    </source>
</evidence>
<name>A0A1F5X5I6_9BACT</name>
<comment type="caution">
    <text evidence="2">The sequence shown here is derived from an EMBL/GenBank/DDBJ whole genome shotgun (WGS) entry which is preliminary data.</text>
</comment>
<evidence type="ECO:0000313" key="2">
    <source>
        <dbReference type="EMBL" id="OGF83178.1"/>
    </source>
</evidence>